<dbReference type="InterPro" id="IPR000847">
    <property type="entry name" value="LysR_HTH_N"/>
</dbReference>
<evidence type="ECO:0000313" key="7">
    <source>
        <dbReference type="Proteomes" id="UP000199308"/>
    </source>
</evidence>
<dbReference type="Pfam" id="PF03466">
    <property type="entry name" value="LysR_substrate"/>
    <property type="match status" value="1"/>
</dbReference>
<dbReference type="InterPro" id="IPR005119">
    <property type="entry name" value="LysR_subst-bd"/>
</dbReference>
<dbReference type="STRING" id="349064.SAMN05660429_00692"/>
<dbReference type="PANTHER" id="PTHR30346:SF10">
    <property type="entry name" value="TRANSCRIPTIONAL REGULATOR OF OXIDATIVE STRESS OXYR"/>
    <property type="match status" value="1"/>
</dbReference>
<evidence type="ECO:0000259" key="5">
    <source>
        <dbReference type="PROSITE" id="PS50931"/>
    </source>
</evidence>
<dbReference type="PROSITE" id="PS50931">
    <property type="entry name" value="HTH_LYSR"/>
    <property type="match status" value="1"/>
</dbReference>
<dbReference type="EMBL" id="FOHK01000003">
    <property type="protein sequence ID" value="SES93139.1"/>
    <property type="molecule type" value="Genomic_DNA"/>
</dbReference>
<keyword evidence="3" id="KW-0238">DNA-binding</keyword>
<dbReference type="Gene3D" id="1.10.10.10">
    <property type="entry name" value="Winged helix-like DNA-binding domain superfamily/Winged helix DNA-binding domain"/>
    <property type="match status" value="1"/>
</dbReference>
<organism evidence="6 7">
    <name type="scientific">Thalassotalea agarivorans</name>
    <name type="common">Thalassomonas agarivorans</name>
    <dbReference type="NCBI Taxonomy" id="349064"/>
    <lineage>
        <taxon>Bacteria</taxon>
        <taxon>Pseudomonadati</taxon>
        <taxon>Pseudomonadota</taxon>
        <taxon>Gammaproteobacteria</taxon>
        <taxon>Alteromonadales</taxon>
        <taxon>Colwelliaceae</taxon>
        <taxon>Thalassotalea</taxon>
    </lineage>
</organism>
<dbReference type="Pfam" id="PF00126">
    <property type="entry name" value="HTH_1"/>
    <property type="match status" value="1"/>
</dbReference>
<dbReference type="InterPro" id="IPR036390">
    <property type="entry name" value="WH_DNA-bd_sf"/>
</dbReference>
<dbReference type="Gene3D" id="3.40.190.10">
    <property type="entry name" value="Periplasmic binding protein-like II"/>
    <property type="match status" value="2"/>
</dbReference>
<keyword evidence="4" id="KW-0804">Transcription</keyword>
<evidence type="ECO:0000313" key="6">
    <source>
        <dbReference type="EMBL" id="SES93139.1"/>
    </source>
</evidence>
<dbReference type="AlphaFoldDB" id="A0A1I0AHH6"/>
<protein>
    <submittedName>
        <fullName evidence="6">LysR family transcriptional regulator, hydrogen peroxide-inducible genes activator</fullName>
    </submittedName>
</protein>
<dbReference type="PRINTS" id="PR00039">
    <property type="entry name" value="HTHLYSR"/>
</dbReference>
<dbReference type="CDD" id="cd08411">
    <property type="entry name" value="PBP2_OxyR"/>
    <property type="match status" value="1"/>
</dbReference>
<dbReference type="RefSeq" id="WP_093327713.1">
    <property type="nucleotide sequence ID" value="NZ_AP027363.1"/>
</dbReference>
<sequence length="298" mass="33564">MNLPNLRHLQYLVALHKYQHFNKAAQASFVSQSTLSSAIVKLEEQMGCQLIERDHKSFIFTPQGERVVEMARQLIVNATEMMDFAEQQGDPCKGSIRIGCIPTIAPYLLTDLVFESQQKLPDLSLYLDEDTTENLLLKLANGDIDTAILALPVETGSFQTKVLGKDHFYMAGDKHLIERFKPSQDYEQLPEGSVFLLSDEHCMTEHALSACNVEDKTRIHPFSAASISTLVQMTAFHHGFTFLPEMAVKKGVGQLADIAIEPFKGDRYREIGMLWRSTSLRRQAFSQIGEIVSNLLEK</sequence>
<dbReference type="InterPro" id="IPR036388">
    <property type="entry name" value="WH-like_DNA-bd_sf"/>
</dbReference>
<evidence type="ECO:0000256" key="3">
    <source>
        <dbReference type="ARBA" id="ARBA00023125"/>
    </source>
</evidence>
<keyword evidence="7" id="KW-1185">Reference proteome</keyword>
<dbReference type="SUPFAM" id="SSF53850">
    <property type="entry name" value="Periplasmic binding protein-like II"/>
    <property type="match status" value="1"/>
</dbReference>
<evidence type="ECO:0000256" key="4">
    <source>
        <dbReference type="ARBA" id="ARBA00023163"/>
    </source>
</evidence>
<reference evidence="6 7" key="1">
    <citation type="submission" date="2016-10" db="EMBL/GenBank/DDBJ databases">
        <authorList>
            <person name="de Groot N.N."/>
        </authorList>
    </citation>
    <scope>NUCLEOTIDE SEQUENCE [LARGE SCALE GENOMIC DNA]</scope>
    <source>
        <strain evidence="6 7">DSM 19706</strain>
    </source>
</reference>
<name>A0A1I0AHH6_THASX</name>
<dbReference type="OrthoDB" id="9775392at2"/>
<comment type="similarity">
    <text evidence="1">Belongs to the LysR transcriptional regulatory family.</text>
</comment>
<dbReference type="FunFam" id="1.10.10.10:FF:000001">
    <property type="entry name" value="LysR family transcriptional regulator"/>
    <property type="match status" value="1"/>
</dbReference>
<dbReference type="PANTHER" id="PTHR30346">
    <property type="entry name" value="TRANSCRIPTIONAL DUAL REGULATOR HCAR-RELATED"/>
    <property type="match status" value="1"/>
</dbReference>
<keyword evidence="2" id="KW-0805">Transcription regulation</keyword>
<evidence type="ECO:0000256" key="1">
    <source>
        <dbReference type="ARBA" id="ARBA00009437"/>
    </source>
</evidence>
<feature type="domain" description="HTH lysR-type" evidence="5">
    <location>
        <begin position="4"/>
        <end position="61"/>
    </location>
</feature>
<dbReference type="SUPFAM" id="SSF46785">
    <property type="entry name" value="Winged helix' DNA-binding domain"/>
    <property type="match status" value="1"/>
</dbReference>
<proteinExistence type="inferred from homology"/>
<dbReference type="Proteomes" id="UP000199308">
    <property type="component" value="Unassembled WGS sequence"/>
</dbReference>
<dbReference type="GO" id="GO:0003700">
    <property type="term" value="F:DNA-binding transcription factor activity"/>
    <property type="evidence" value="ECO:0007669"/>
    <property type="project" value="InterPro"/>
</dbReference>
<accession>A0A1I0AHH6</accession>
<evidence type="ECO:0000256" key="2">
    <source>
        <dbReference type="ARBA" id="ARBA00023015"/>
    </source>
</evidence>
<dbReference type="GO" id="GO:0032993">
    <property type="term" value="C:protein-DNA complex"/>
    <property type="evidence" value="ECO:0007669"/>
    <property type="project" value="TreeGrafter"/>
</dbReference>
<dbReference type="GO" id="GO:0003677">
    <property type="term" value="F:DNA binding"/>
    <property type="evidence" value="ECO:0007669"/>
    <property type="project" value="UniProtKB-KW"/>
</dbReference>
<gene>
    <name evidence="6" type="ORF">SAMN05660429_00692</name>
</gene>